<dbReference type="EMBL" id="AWUE01016361">
    <property type="protein sequence ID" value="OMO92461.1"/>
    <property type="molecule type" value="Genomic_DNA"/>
</dbReference>
<accession>A0A1R3JCB1</accession>
<evidence type="ECO:0000313" key="1">
    <source>
        <dbReference type="EMBL" id="OMO92461.1"/>
    </source>
</evidence>
<organism evidence="1 2">
    <name type="scientific">Corchorus olitorius</name>
    <dbReference type="NCBI Taxonomy" id="93759"/>
    <lineage>
        <taxon>Eukaryota</taxon>
        <taxon>Viridiplantae</taxon>
        <taxon>Streptophyta</taxon>
        <taxon>Embryophyta</taxon>
        <taxon>Tracheophyta</taxon>
        <taxon>Spermatophyta</taxon>
        <taxon>Magnoliopsida</taxon>
        <taxon>eudicotyledons</taxon>
        <taxon>Gunneridae</taxon>
        <taxon>Pentapetalae</taxon>
        <taxon>rosids</taxon>
        <taxon>malvids</taxon>
        <taxon>Malvales</taxon>
        <taxon>Malvaceae</taxon>
        <taxon>Grewioideae</taxon>
        <taxon>Apeibeae</taxon>
        <taxon>Corchorus</taxon>
    </lineage>
</organism>
<evidence type="ECO:0000313" key="2">
    <source>
        <dbReference type="Proteomes" id="UP000187203"/>
    </source>
</evidence>
<gene>
    <name evidence="1" type="ORF">COLO4_17580</name>
</gene>
<keyword evidence="2" id="KW-1185">Reference proteome</keyword>
<dbReference type="Proteomes" id="UP000187203">
    <property type="component" value="Unassembled WGS sequence"/>
</dbReference>
<dbReference type="AlphaFoldDB" id="A0A1R3JCB1"/>
<proteinExistence type="predicted"/>
<protein>
    <submittedName>
        <fullName evidence="1">Cell morphogenesis protein (PAG1)</fullName>
    </submittedName>
</protein>
<reference evidence="2" key="1">
    <citation type="submission" date="2013-09" db="EMBL/GenBank/DDBJ databases">
        <title>Corchorus olitorius genome sequencing.</title>
        <authorList>
            <person name="Alam M."/>
            <person name="Haque M.S."/>
            <person name="Islam M.S."/>
            <person name="Emdad E.M."/>
            <person name="Islam M.M."/>
            <person name="Ahmed B."/>
            <person name="Halim A."/>
            <person name="Hossen Q.M.M."/>
            <person name="Hossain M.Z."/>
            <person name="Ahmed R."/>
            <person name="Khan M.M."/>
            <person name="Islam R."/>
            <person name="Rashid M.M."/>
            <person name="Khan S.A."/>
            <person name="Rahman M.S."/>
            <person name="Alam M."/>
            <person name="Yahiya A.S."/>
            <person name="Khan M.S."/>
            <person name="Azam M.S."/>
            <person name="Haque T."/>
            <person name="Lashkar M.Z.H."/>
            <person name="Akhand A.I."/>
            <person name="Morshed G."/>
            <person name="Roy S."/>
            <person name="Uddin K.S."/>
            <person name="Rabeya T."/>
            <person name="Hossain A.S."/>
            <person name="Chowdhury A."/>
            <person name="Snigdha A.R."/>
            <person name="Mortoza M.S."/>
            <person name="Matin S.A."/>
            <person name="Hoque S.M.E."/>
            <person name="Islam M.K."/>
            <person name="Roy D.K."/>
            <person name="Haider R."/>
            <person name="Moosa M.M."/>
            <person name="Elias S.M."/>
            <person name="Hasan A.M."/>
            <person name="Jahan S."/>
            <person name="Shafiuddin M."/>
            <person name="Mahmood N."/>
            <person name="Shommy N.S."/>
        </authorList>
    </citation>
    <scope>NUCLEOTIDE SEQUENCE [LARGE SCALE GENOMIC DNA]</scope>
    <source>
        <strain evidence="2">cv. O-4</strain>
    </source>
</reference>
<sequence>MGSSSEVVVGTKMGLGSGLTTVRWVKKKSLVEEGSQGFVELANVLVPPFPRTLAVKTSPWPSPSLVKKLHDPSKLSQLHKHYSVRFCCHQHRIAPHP</sequence>
<comment type="caution">
    <text evidence="1">The sequence shown here is derived from an EMBL/GenBank/DDBJ whole genome shotgun (WGS) entry which is preliminary data.</text>
</comment>
<name>A0A1R3JCB1_9ROSI</name>